<evidence type="ECO:0000256" key="4">
    <source>
        <dbReference type="ARBA" id="ARBA00022729"/>
    </source>
</evidence>
<dbReference type="InterPro" id="IPR017441">
    <property type="entry name" value="Protein_kinase_ATP_BS"/>
</dbReference>
<keyword evidence="14" id="KW-0472">Membrane</keyword>
<keyword evidence="14" id="KW-0812">Transmembrane</keyword>
<evidence type="ECO:0000256" key="7">
    <source>
        <dbReference type="ARBA" id="ARBA00022777"/>
    </source>
</evidence>
<comment type="catalytic activity">
    <reaction evidence="11">
        <text>L-threonyl-[protein] + ATP = O-phospho-L-threonyl-[protein] + ADP + H(+)</text>
        <dbReference type="Rhea" id="RHEA:46608"/>
        <dbReference type="Rhea" id="RHEA-COMP:11060"/>
        <dbReference type="Rhea" id="RHEA-COMP:11605"/>
        <dbReference type="ChEBI" id="CHEBI:15378"/>
        <dbReference type="ChEBI" id="CHEBI:30013"/>
        <dbReference type="ChEBI" id="CHEBI:30616"/>
        <dbReference type="ChEBI" id="CHEBI:61977"/>
        <dbReference type="ChEBI" id="CHEBI:456216"/>
        <dbReference type="EC" id="2.7.11.1"/>
    </reaction>
</comment>
<dbReference type="InterPro" id="IPR002902">
    <property type="entry name" value="GNK2"/>
</dbReference>
<evidence type="ECO:0000256" key="15">
    <source>
        <dbReference type="SAM" id="SignalP"/>
    </source>
</evidence>
<proteinExistence type="predicted"/>
<evidence type="ECO:0000256" key="8">
    <source>
        <dbReference type="ARBA" id="ARBA00022840"/>
    </source>
</evidence>
<dbReference type="Gene3D" id="3.30.430.20">
    <property type="entry name" value="Gnk2 domain, C-X8-C-X2-C motif"/>
    <property type="match status" value="2"/>
</dbReference>
<keyword evidence="6 13" id="KW-0547">Nucleotide-binding</keyword>
<accession>A0AAW1YAY8</accession>
<protein>
    <recommendedName>
        <fullName evidence="1">non-specific serine/threonine protein kinase</fullName>
        <ecNumber evidence="1">2.7.11.1</ecNumber>
    </recommendedName>
</protein>
<dbReference type="Proteomes" id="UP001457282">
    <property type="component" value="Unassembled WGS sequence"/>
</dbReference>
<dbReference type="Gene3D" id="3.30.200.20">
    <property type="entry name" value="Phosphorylase Kinase, domain 1"/>
    <property type="match status" value="1"/>
</dbReference>
<dbReference type="PROSITE" id="PS51473">
    <property type="entry name" value="GNK2"/>
    <property type="match status" value="2"/>
</dbReference>
<dbReference type="FunFam" id="3.30.430.20:FF:000003">
    <property type="entry name" value="Cysteine-rich RLK (RECEPTOR-like protein kinase) 10"/>
    <property type="match status" value="1"/>
</dbReference>
<feature type="transmembrane region" description="Helical" evidence="14">
    <location>
        <begin position="287"/>
        <end position="311"/>
    </location>
</feature>
<keyword evidence="8 13" id="KW-0067">ATP-binding</keyword>
<dbReference type="InterPro" id="IPR008271">
    <property type="entry name" value="Ser/Thr_kinase_AS"/>
</dbReference>
<dbReference type="EC" id="2.7.11.1" evidence="1"/>
<evidence type="ECO:0000256" key="13">
    <source>
        <dbReference type="PROSITE-ProRule" id="PRU10141"/>
    </source>
</evidence>
<comment type="caution">
    <text evidence="18">The sequence shown here is derived from an EMBL/GenBank/DDBJ whole genome shotgun (WGS) entry which is preliminary data.</text>
</comment>
<evidence type="ECO:0000313" key="19">
    <source>
        <dbReference type="Proteomes" id="UP001457282"/>
    </source>
</evidence>
<dbReference type="PROSITE" id="PS00108">
    <property type="entry name" value="PROTEIN_KINASE_ST"/>
    <property type="match status" value="1"/>
</dbReference>
<dbReference type="SMART" id="SM00220">
    <property type="entry name" value="S_TKc"/>
    <property type="match status" value="1"/>
</dbReference>
<dbReference type="FunFam" id="1.10.510.10:FF:001023">
    <property type="entry name" value="Os07g0541700 protein"/>
    <property type="match status" value="1"/>
</dbReference>
<sequence length="675" mass="75524">MRSMFLISLLFNLLLLISTVTQDYPPFLYTFCFSDKGNYSTNSIYHTNLNQLLSSLPSSSNGYGFYNSSRGQNPDKAYAIGLCRGDIKPDDCGSCLNDVRYLLIKACPSQKEAIGWYQNCMLRFSNRSLHASMEVIPTFSLWNVNAVNVSAGDVAAGFNRKLRTLLKTLRSEAAGGGDLLKFATGSASVRVGPRNSNQLTIYALVQCTPDLSEKDCKRCLYEAFGYIPRCCHGKDTGRLLKPSCNLRFELSLFFDPPATVLPLPVSHDSPPSISVNTTSQGMENKTIWIVMTIGLAGVVGVLVLIICCCSLRVNTKETVLPTTNFLLVERPQMTSSNVTEISFEAVKFATGDFDEENKLGEGGFGSVYKGRLNGQDIAVKRLSTEHGQGDVEFSNEVSILGNLQHDNLVKLLHFSVEGNERVLVYEFVPNASLNRFIFDQNEGEGLDWEKRNKIIVGTAKGIHYLHDNASPRFIHRDIKASNILLDAEWKPKIADLGMAKLFNEDHMQQYTRRFAGTWGYAAPEYASTGRYSVKSDVYSFGVVILEIVRGKKNITFRYGENGASLVDYALILSQTRFAENKNQSFLLIAALNQINLVSATCQFRYPQTRWFLVVALNHQWFRQAAGWIDMIVQLALSQFKHPREWSQRGQDWLDPGAAPATMSLSTQWKMRLIKS</sequence>
<evidence type="ECO:0000256" key="2">
    <source>
        <dbReference type="ARBA" id="ARBA00022527"/>
    </source>
</evidence>
<dbReference type="InterPro" id="IPR011009">
    <property type="entry name" value="Kinase-like_dom_sf"/>
</dbReference>
<dbReference type="CDD" id="cd23509">
    <property type="entry name" value="Gnk2-like"/>
    <property type="match status" value="2"/>
</dbReference>
<dbReference type="PANTHER" id="PTHR47973">
    <property type="entry name" value="CYSTEINE-RICH RECEPTOR-LIKE PROTEIN KINASE 3"/>
    <property type="match status" value="1"/>
</dbReference>
<keyword evidence="5" id="KW-0677">Repeat</keyword>
<evidence type="ECO:0000256" key="5">
    <source>
        <dbReference type="ARBA" id="ARBA00022737"/>
    </source>
</evidence>
<evidence type="ECO:0000259" key="17">
    <source>
        <dbReference type="PROSITE" id="PS51473"/>
    </source>
</evidence>
<dbReference type="FunFam" id="3.30.200.20:FF:000162">
    <property type="entry name" value="Adenine nucleotide alpha hydrolase-like domain kinase"/>
    <property type="match status" value="1"/>
</dbReference>
<dbReference type="InterPro" id="IPR052059">
    <property type="entry name" value="CR_Ser/Thr_kinase"/>
</dbReference>
<evidence type="ECO:0000313" key="18">
    <source>
        <dbReference type="EMBL" id="KAK9946159.1"/>
    </source>
</evidence>
<feature type="domain" description="Gnk2-homologous" evidence="17">
    <location>
        <begin position="137"/>
        <end position="253"/>
    </location>
</feature>
<evidence type="ECO:0000256" key="11">
    <source>
        <dbReference type="ARBA" id="ARBA00047899"/>
    </source>
</evidence>
<dbReference type="AlphaFoldDB" id="A0AAW1YAY8"/>
<keyword evidence="9" id="KW-0675">Receptor</keyword>
<feature type="domain" description="Gnk2-homologous" evidence="17">
    <location>
        <begin position="27"/>
        <end position="129"/>
    </location>
</feature>
<keyword evidence="3" id="KW-0808">Transferase</keyword>
<name>A0AAW1YAY8_RUBAR</name>
<keyword evidence="2" id="KW-0723">Serine/threonine-protein kinase</keyword>
<feature type="chain" id="PRO_5043531045" description="non-specific serine/threonine protein kinase" evidence="15">
    <location>
        <begin position="23"/>
        <end position="675"/>
    </location>
</feature>
<feature type="binding site" evidence="13">
    <location>
        <position position="380"/>
    </location>
    <ligand>
        <name>ATP</name>
        <dbReference type="ChEBI" id="CHEBI:30616"/>
    </ligand>
</feature>
<dbReference type="InterPro" id="IPR000719">
    <property type="entry name" value="Prot_kinase_dom"/>
</dbReference>
<feature type="signal peptide" evidence="15">
    <location>
        <begin position="1"/>
        <end position="22"/>
    </location>
</feature>
<dbReference type="PROSITE" id="PS00107">
    <property type="entry name" value="PROTEIN_KINASE_ATP"/>
    <property type="match status" value="1"/>
</dbReference>
<dbReference type="GO" id="GO:0004674">
    <property type="term" value="F:protein serine/threonine kinase activity"/>
    <property type="evidence" value="ECO:0007669"/>
    <property type="project" value="UniProtKB-KW"/>
</dbReference>
<keyword evidence="10" id="KW-0325">Glycoprotein</keyword>
<dbReference type="InterPro" id="IPR038408">
    <property type="entry name" value="GNK2_sf"/>
</dbReference>
<evidence type="ECO:0000256" key="9">
    <source>
        <dbReference type="ARBA" id="ARBA00023170"/>
    </source>
</evidence>
<dbReference type="Pfam" id="PF00069">
    <property type="entry name" value="Pkinase"/>
    <property type="match status" value="1"/>
</dbReference>
<dbReference type="PROSITE" id="PS50011">
    <property type="entry name" value="PROTEIN_KINASE_DOM"/>
    <property type="match status" value="1"/>
</dbReference>
<dbReference type="Gene3D" id="1.10.510.10">
    <property type="entry name" value="Transferase(Phosphotransferase) domain 1"/>
    <property type="match status" value="1"/>
</dbReference>
<keyword evidence="14" id="KW-1133">Transmembrane helix</keyword>
<reference evidence="18 19" key="1">
    <citation type="journal article" date="2023" name="G3 (Bethesda)">
        <title>A chromosome-length genome assembly and annotation of blackberry (Rubus argutus, cv. 'Hillquist').</title>
        <authorList>
            <person name="Bruna T."/>
            <person name="Aryal R."/>
            <person name="Dudchenko O."/>
            <person name="Sargent D.J."/>
            <person name="Mead D."/>
            <person name="Buti M."/>
            <person name="Cavallini A."/>
            <person name="Hytonen T."/>
            <person name="Andres J."/>
            <person name="Pham M."/>
            <person name="Weisz D."/>
            <person name="Mascagni F."/>
            <person name="Usai G."/>
            <person name="Natali L."/>
            <person name="Bassil N."/>
            <person name="Fernandez G.E."/>
            <person name="Lomsadze A."/>
            <person name="Armour M."/>
            <person name="Olukolu B."/>
            <person name="Poorten T."/>
            <person name="Britton C."/>
            <person name="Davik J."/>
            <person name="Ashrafi H."/>
            <person name="Aiden E.L."/>
            <person name="Borodovsky M."/>
            <person name="Worthington M."/>
        </authorList>
    </citation>
    <scope>NUCLEOTIDE SEQUENCE [LARGE SCALE GENOMIC DNA]</scope>
    <source>
        <strain evidence="18">PI 553951</strain>
    </source>
</reference>
<dbReference type="SUPFAM" id="SSF56112">
    <property type="entry name" value="Protein kinase-like (PK-like)"/>
    <property type="match status" value="1"/>
</dbReference>
<feature type="domain" description="Protein kinase" evidence="16">
    <location>
        <begin position="353"/>
        <end position="621"/>
    </location>
</feature>
<evidence type="ECO:0000259" key="16">
    <source>
        <dbReference type="PROSITE" id="PS50011"/>
    </source>
</evidence>
<dbReference type="GO" id="GO:0005524">
    <property type="term" value="F:ATP binding"/>
    <property type="evidence" value="ECO:0007669"/>
    <property type="project" value="UniProtKB-UniRule"/>
</dbReference>
<organism evidence="18 19">
    <name type="scientific">Rubus argutus</name>
    <name type="common">Southern blackberry</name>
    <dbReference type="NCBI Taxonomy" id="59490"/>
    <lineage>
        <taxon>Eukaryota</taxon>
        <taxon>Viridiplantae</taxon>
        <taxon>Streptophyta</taxon>
        <taxon>Embryophyta</taxon>
        <taxon>Tracheophyta</taxon>
        <taxon>Spermatophyta</taxon>
        <taxon>Magnoliopsida</taxon>
        <taxon>eudicotyledons</taxon>
        <taxon>Gunneridae</taxon>
        <taxon>Pentapetalae</taxon>
        <taxon>rosids</taxon>
        <taxon>fabids</taxon>
        <taxon>Rosales</taxon>
        <taxon>Rosaceae</taxon>
        <taxon>Rosoideae</taxon>
        <taxon>Rosoideae incertae sedis</taxon>
        <taxon>Rubus</taxon>
    </lineage>
</organism>
<keyword evidence="7" id="KW-0418">Kinase</keyword>
<dbReference type="Pfam" id="PF01657">
    <property type="entry name" value="Stress-antifung"/>
    <property type="match status" value="2"/>
</dbReference>
<evidence type="ECO:0000256" key="12">
    <source>
        <dbReference type="ARBA" id="ARBA00048679"/>
    </source>
</evidence>
<dbReference type="EMBL" id="JBEDUW010000002">
    <property type="protein sequence ID" value="KAK9946159.1"/>
    <property type="molecule type" value="Genomic_DNA"/>
</dbReference>
<evidence type="ECO:0000256" key="1">
    <source>
        <dbReference type="ARBA" id="ARBA00012513"/>
    </source>
</evidence>
<keyword evidence="19" id="KW-1185">Reference proteome</keyword>
<evidence type="ECO:0000256" key="14">
    <source>
        <dbReference type="SAM" id="Phobius"/>
    </source>
</evidence>
<dbReference type="FunFam" id="3.30.430.20:FF:000002">
    <property type="entry name" value="Cysteine-rich receptor-like protein kinase 10"/>
    <property type="match status" value="1"/>
</dbReference>
<evidence type="ECO:0000256" key="3">
    <source>
        <dbReference type="ARBA" id="ARBA00022679"/>
    </source>
</evidence>
<keyword evidence="4 15" id="KW-0732">Signal</keyword>
<gene>
    <name evidence="18" type="ORF">M0R45_011636</name>
</gene>
<evidence type="ECO:0000256" key="6">
    <source>
        <dbReference type="ARBA" id="ARBA00022741"/>
    </source>
</evidence>
<comment type="catalytic activity">
    <reaction evidence="12">
        <text>L-seryl-[protein] + ATP = O-phospho-L-seryl-[protein] + ADP + H(+)</text>
        <dbReference type="Rhea" id="RHEA:17989"/>
        <dbReference type="Rhea" id="RHEA-COMP:9863"/>
        <dbReference type="Rhea" id="RHEA-COMP:11604"/>
        <dbReference type="ChEBI" id="CHEBI:15378"/>
        <dbReference type="ChEBI" id="CHEBI:29999"/>
        <dbReference type="ChEBI" id="CHEBI:30616"/>
        <dbReference type="ChEBI" id="CHEBI:83421"/>
        <dbReference type="ChEBI" id="CHEBI:456216"/>
        <dbReference type="EC" id="2.7.11.1"/>
    </reaction>
</comment>
<evidence type="ECO:0000256" key="10">
    <source>
        <dbReference type="ARBA" id="ARBA00023180"/>
    </source>
</evidence>